<sequence length="318" mass="36400">MSFLRRNAFSSINARFFVKDKQHRNLFGRLILFDRVSKWKNFSDISSLNVFDRKAKRKHRDWCASVEDGHVYDYIKDVIGDRVADRKFSVVVELGCGKGHITKHLTPENVEIIYQCDFSSKCWKKTKVSEDIPSFKLIVDEENLPFADNSVELFISSLNFHWINDLPGVFEQIHRALKPDGALIASMFGGDTLYELRSSLQLAETEREGGFSPHISPFARIRDVGDLLTRAGYNMLTIDTDEIKVNYPTMFELLEDLRGMGETNVACNRKISIQRDSLLAASAIYTEMYGNEDKTIPATFEIINLIGWKPHASQMQVN</sequence>
<comment type="caution">
    <text evidence="7">The sequence shown here is derived from an EMBL/GenBank/DDBJ whole genome shotgun (WGS) entry which is preliminary data.</text>
</comment>
<keyword evidence="8" id="KW-1185">Reference proteome</keyword>
<evidence type="ECO:0000256" key="2">
    <source>
        <dbReference type="ARBA" id="ARBA00022679"/>
    </source>
</evidence>
<evidence type="ECO:0000256" key="3">
    <source>
        <dbReference type="ARBA" id="ARBA00040937"/>
    </source>
</evidence>
<evidence type="ECO:0000313" key="7">
    <source>
        <dbReference type="EMBL" id="GIY67422.1"/>
    </source>
</evidence>
<dbReference type="GO" id="GO:0032981">
    <property type="term" value="P:mitochondrial respiratory chain complex I assembly"/>
    <property type="evidence" value="ECO:0007669"/>
    <property type="project" value="TreeGrafter"/>
</dbReference>
<dbReference type="Proteomes" id="UP001054945">
    <property type="component" value="Unassembled WGS sequence"/>
</dbReference>
<protein>
    <recommendedName>
        <fullName evidence="3">Arginine-hydroxylase NDUFAF5, mitochondrial</fullName>
    </recommendedName>
    <alternativeName>
        <fullName evidence="4">NADH dehydrogenase [ubiquinone] 1 alpha subcomplex assembly factor 5</fullName>
    </alternativeName>
    <alternativeName>
        <fullName evidence="5">Putative methyltransferase NDUFAF5</fullName>
    </alternativeName>
</protein>
<dbReference type="GO" id="GO:0032259">
    <property type="term" value="P:methylation"/>
    <property type="evidence" value="ECO:0007669"/>
    <property type="project" value="UniProtKB-KW"/>
</dbReference>
<dbReference type="Gene3D" id="3.40.50.150">
    <property type="entry name" value="Vaccinia Virus protein VP39"/>
    <property type="match status" value="1"/>
</dbReference>
<dbReference type="InterPro" id="IPR050602">
    <property type="entry name" value="Malonyl-ACP_OMT"/>
</dbReference>
<evidence type="ECO:0000313" key="8">
    <source>
        <dbReference type="Proteomes" id="UP001054945"/>
    </source>
</evidence>
<keyword evidence="1" id="KW-0489">Methyltransferase</keyword>
<dbReference type="PANTHER" id="PTHR13090">
    <property type="entry name" value="ARGININE-HYDROXYLASE NDUFAF5, MITOCHONDRIAL"/>
    <property type="match status" value="1"/>
</dbReference>
<proteinExistence type="predicted"/>
<reference evidence="7 8" key="1">
    <citation type="submission" date="2021-06" db="EMBL/GenBank/DDBJ databases">
        <title>Caerostris extrusa draft genome.</title>
        <authorList>
            <person name="Kono N."/>
            <person name="Arakawa K."/>
        </authorList>
    </citation>
    <scope>NUCLEOTIDE SEQUENCE [LARGE SCALE GENOMIC DNA]</scope>
</reference>
<dbReference type="GO" id="GO:0008757">
    <property type="term" value="F:S-adenosylmethionine-dependent methyltransferase activity"/>
    <property type="evidence" value="ECO:0007669"/>
    <property type="project" value="InterPro"/>
</dbReference>
<keyword evidence="2" id="KW-0808">Transferase</keyword>
<dbReference type="InterPro" id="IPR029063">
    <property type="entry name" value="SAM-dependent_MTases_sf"/>
</dbReference>
<evidence type="ECO:0000259" key="6">
    <source>
        <dbReference type="Pfam" id="PF08241"/>
    </source>
</evidence>
<evidence type="ECO:0000256" key="5">
    <source>
        <dbReference type="ARBA" id="ARBA00042549"/>
    </source>
</evidence>
<dbReference type="GO" id="GO:0005739">
    <property type="term" value="C:mitochondrion"/>
    <property type="evidence" value="ECO:0007669"/>
    <property type="project" value="TreeGrafter"/>
</dbReference>
<evidence type="ECO:0000256" key="1">
    <source>
        <dbReference type="ARBA" id="ARBA00022603"/>
    </source>
</evidence>
<accession>A0AAV4VBC5</accession>
<feature type="domain" description="Methyltransferase type 11" evidence="6">
    <location>
        <begin position="93"/>
        <end position="184"/>
    </location>
</feature>
<dbReference type="EMBL" id="BPLR01014236">
    <property type="protein sequence ID" value="GIY67422.1"/>
    <property type="molecule type" value="Genomic_DNA"/>
</dbReference>
<gene>
    <name evidence="7" type="primary">ndufaf5</name>
    <name evidence="7" type="ORF">CEXT_72211</name>
</gene>
<dbReference type="Pfam" id="PF08241">
    <property type="entry name" value="Methyltransf_11"/>
    <property type="match status" value="1"/>
</dbReference>
<dbReference type="AlphaFoldDB" id="A0AAV4VBC5"/>
<organism evidence="7 8">
    <name type="scientific">Caerostris extrusa</name>
    <name type="common">Bark spider</name>
    <name type="synonym">Caerostris bankana</name>
    <dbReference type="NCBI Taxonomy" id="172846"/>
    <lineage>
        <taxon>Eukaryota</taxon>
        <taxon>Metazoa</taxon>
        <taxon>Ecdysozoa</taxon>
        <taxon>Arthropoda</taxon>
        <taxon>Chelicerata</taxon>
        <taxon>Arachnida</taxon>
        <taxon>Araneae</taxon>
        <taxon>Araneomorphae</taxon>
        <taxon>Entelegynae</taxon>
        <taxon>Araneoidea</taxon>
        <taxon>Araneidae</taxon>
        <taxon>Caerostris</taxon>
    </lineage>
</organism>
<dbReference type="SUPFAM" id="SSF53335">
    <property type="entry name" value="S-adenosyl-L-methionine-dependent methyltransferases"/>
    <property type="match status" value="1"/>
</dbReference>
<evidence type="ECO:0000256" key="4">
    <source>
        <dbReference type="ARBA" id="ARBA00041833"/>
    </source>
</evidence>
<dbReference type="InterPro" id="IPR013216">
    <property type="entry name" value="Methyltransf_11"/>
</dbReference>
<name>A0AAV4VBC5_CAEEX</name>
<dbReference type="CDD" id="cd02440">
    <property type="entry name" value="AdoMet_MTases"/>
    <property type="match status" value="1"/>
</dbReference>
<dbReference type="PANTHER" id="PTHR13090:SF1">
    <property type="entry name" value="ARGININE-HYDROXYLASE NDUFAF5, MITOCHONDRIAL"/>
    <property type="match status" value="1"/>
</dbReference>